<feature type="signal peptide" evidence="5">
    <location>
        <begin position="1"/>
        <end position="24"/>
    </location>
</feature>
<dbReference type="SUPFAM" id="SSF74650">
    <property type="entry name" value="Galactose mutarotase-like"/>
    <property type="match status" value="1"/>
</dbReference>
<protein>
    <submittedName>
        <fullName evidence="7">Glucans biosynthesis protein</fullName>
    </submittedName>
</protein>
<name>A0A316GQE4_9RHOB</name>
<keyword evidence="4" id="KW-0574">Periplasm</keyword>
<evidence type="ECO:0000313" key="8">
    <source>
        <dbReference type="Proteomes" id="UP000245708"/>
    </source>
</evidence>
<dbReference type="InterPro" id="IPR013783">
    <property type="entry name" value="Ig-like_fold"/>
</dbReference>
<gene>
    <name evidence="7" type="ORF">C7455_101980</name>
</gene>
<dbReference type="OrthoDB" id="9777817at2"/>
<evidence type="ECO:0000313" key="7">
    <source>
        <dbReference type="EMBL" id="PWK62939.1"/>
    </source>
</evidence>
<comment type="pathway">
    <text evidence="2">Glycan metabolism; osmoregulated periplasmic glucan (OPG) biosynthesis.</text>
</comment>
<dbReference type="Pfam" id="PF04349">
    <property type="entry name" value="MdoG"/>
    <property type="match status" value="1"/>
</dbReference>
<dbReference type="GO" id="GO:0003824">
    <property type="term" value="F:catalytic activity"/>
    <property type="evidence" value="ECO:0007669"/>
    <property type="project" value="InterPro"/>
</dbReference>
<dbReference type="Proteomes" id="UP000245708">
    <property type="component" value="Unassembled WGS sequence"/>
</dbReference>
<evidence type="ECO:0000256" key="4">
    <source>
        <dbReference type="ARBA" id="ARBA00022764"/>
    </source>
</evidence>
<dbReference type="InterPro" id="IPR014438">
    <property type="entry name" value="Glucan_biosyn_MdoG/MdoD"/>
</dbReference>
<dbReference type="InterPro" id="IPR014718">
    <property type="entry name" value="GH-type_carb-bd"/>
</dbReference>
<evidence type="ECO:0000256" key="1">
    <source>
        <dbReference type="ARBA" id="ARBA00004418"/>
    </source>
</evidence>
<organism evidence="7 8">
    <name type="scientific">Roseicyclus mahoneyensis</name>
    <dbReference type="NCBI Taxonomy" id="164332"/>
    <lineage>
        <taxon>Bacteria</taxon>
        <taxon>Pseudomonadati</taxon>
        <taxon>Pseudomonadota</taxon>
        <taxon>Alphaproteobacteria</taxon>
        <taxon>Rhodobacterales</taxon>
        <taxon>Roseobacteraceae</taxon>
        <taxon>Roseicyclus</taxon>
    </lineage>
</organism>
<dbReference type="EMBL" id="QGGW01000001">
    <property type="protein sequence ID" value="PWK62939.1"/>
    <property type="molecule type" value="Genomic_DNA"/>
</dbReference>
<feature type="chain" id="PRO_5016258753" evidence="5">
    <location>
        <begin position="25"/>
        <end position="505"/>
    </location>
</feature>
<sequence>MIARRLVISGALAAVMMAPGLRLRADSLPDAAPPSLLEAARALAATPYTPGTGMLPPPFAGLSYDAYRGIRPIPGRAAILPHGPRFAVDLLPPGLFFPDPVTVDLPADGGFAPVPLTPDLFDFDARYFDAIPDTAPGAGFSGLRLRHPLNAPDLLDEVLVVQGASYFRAIGQAMVYGLSARAVALGTGGAAPEEFPRFTHLRLHPAQGDAVRLEAVIDSPSLAGHLDMVLRPGLDTVMEVAVTILTRREIADIGVAPLTSMYLKGPMRAAVSDDFRPRVHDSDVLVIDNGAGETLWRPIANPARVETSVFVDDGPAGFGLWQTPRDFEDFEDSEARYHDRPSAYVEALTDWGRGGVVLVEIPTGDEFMDNIVAFWRPEAPLAAGSEHRFAYRLTWTRAAPFAGHALPVRQSRSGREHDRPGTRRFVVDFAGTGEELGVDLSASAGVVSGASLFALPEGRGTRVTFLLAPEGVDLADLRLVLRDGGGVAVSPVWIYRWTRARDGGV</sequence>
<feature type="domain" description="Glucan biosynthesis periplasmic MdoG C-terminal" evidence="6">
    <location>
        <begin position="36"/>
        <end position="497"/>
    </location>
</feature>
<dbReference type="GO" id="GO:0030288">
    <property type="term" value="C:outer membrane-bounded periplasmic space"/>
    <property type="evidence" value="ECO:0007669"/>
    <property type="project" value="TreeGrafter"/>
</dbReference>
<dbReference type="Gene3D" id="2.60.40.10">
    <property type="entry name" value="Immunoglobulins"/>
    <property type="match status" value="1"/>
</dbReference>
<evidence type="ECO:0000256" key="5">
    <source>
        <dbReference type="SAM" id="SignalP"/>
    </source>
</evidence>
<dbReference type="InterPro" id="IPR011013">
    <property type="entry name" value="Gal_mutarotase_sf_dom"/>
</dbReference>
<dbReference type="GO" id="GO:0051274">
    <property type="term" value="P:beta-glucan biosynthetic process"/>
    <property type="evidence" value="ECO:0007669"/>
    <property type="project" value="TreeGrafter"/>
</dbReference>
<dbReference type="UniPathway" id="UPA00637"/>
<evidence type="ECO:0000259" key="6">
    <source>
        <dbReference type="Pfam" id="PF04349"/>
    </source>
</evidence>
<evidence type="ECO:0000256" key="2">
    <source>
        <dbReference type="ARBA" id="ARBA00005001"/>
    </source>
</evidence>
<dbReference type="PANTHER" id="PTHR30504:SF2">
    <property type="entry name" value="GLUCANS BIOSYNTHESIS PROTEIN G"/>
    <property type="match status" value="1"/>
</dbReference>
<keyword evidence="5" id="KW-0732">Signal</keyword>
<dbReference type="InterPro" id="IPR014756">
    <property type="entry name" value="Ig_E-set"/>
</dbReference>
<dbReference type="RefSeq" id="WP_109665981.1">
    <property type="nucleotide sequence ID" value="NZ_QGGW01000001.1"/>
</dbReference>
<keyword evidence="8" id="KW-1185">Reference proteome</keyword>
<dbReference type="PANTHER" id="PTHR30504">
    <property type="entry name" value="GLUCANS BIOSYNTHESIS PROTEIN"/>
    <property type="match status" value="1"/>
</dbReference>
<dbReference type="InterPro" id="IPR007444">
    <property type="entry name" value="Glucan_biosyn_MdoG_C"/>
</dbReference>
<comment type="caution">
    <text evidence="7">The sequence shown here is derived from an EMBL/GenBank/DDBJ whole genome shotgun (WGS) entry which is preliminary data.</text>
</comment>
<accession>A0A316GQE4</accession>
<comment type="similarity">
    <text evidence="3">Belongs to the OpgD/OpgG family.</text>
</comment>
<dbReference type="Gene3D" id="2.70.98.10">
    <property type="match status" value="1"/>
</dbReference>
<reference evidence="7 8" key="1">
    <citation type="submission" date="2018-05" db="EMBL/GenBank/DDBJ databases">
        <title>Genomic Encyclopedia of Type Strains, Phase IV (KMG-IV): sequencing the most valuable type-strain genomes for metagenomic binning, comparative biology and taxonomic classification.</title>
        <authorList>
            <person name="Goeker M."/>
        </authorList>
    </citation>
    <scope>NUCLEOTIDE SEQUENCE [LARGE SCALE GENOMIC DNA]</scope>
    <source>
        <strain evidence="7 8">DSM 16097</strain>
    </source>
</reference>
<evidence type="ECO:0000256" key="3">
    <source>
        <dbReference type="ARBA" id="ARBA00009284"/>
    </source>
</evidence>
<dbReference type="AlphaFoldDB" id="A0A316GQE4"/>
<comment type="subcellular location">
    <subcellularLocation>
        <location evidence="1">Periplasm</location>
    </subcellularLocation>
</comment>
<dbReference type="PIRSF" id="PIRSF006281">
    <property type="entry name" value="MdoG"/>
    <property type="match status" value="1"/>
</dbReference>
<dbReference type="SUPFAM" id="SSF81296">
    <property type="entry name" value="E set domains"/>
    <property type="match status" value="1"/>
</dbReference>
<dbReference type="GO" id="GO:0030246">
    <property type="term" value="F:carbohydrate binding"/>
    <property type="evidence" value="ECO:0007669"/>
    <property type="project" value="InterPro"/>
</dbReference>
<proteinExistence type="inferred from homology"/>